<protein>
    <submittedName>
        <fullName evidence="2">Uncharacterized protein</fullName>
    </submittedName>
</protein>
<sequence length="111" mass="12531">MIRNSTKNILLDTDYACSNTYFFLFRQQPGSIKCGYVFYVYDGVLFAINTIHTSGNIIFVPLNNSSPNGNTNFIVNSTQIWCFYSISKMNVGAGNTANPCEYYKSMNYGLQ</sequence>
<reference evidence="2" key="1">
    <citation type="submission" date="2022-11" db="UniProtKB">
        <authorList>
            <consortium name="WormBaseParasite"/>
        </authorList>
    </citation>
    <scope>IDENTIFICATION</scope>
</reference>
<evidence type="ECO:0000313" key="2">
    <source>
        <dbReference type="WBParaSite" id="nRc.2.0.1.t07413-RA"/>
    </source>
</evidence>
<proteinExistence type="predicted"/>
<dbReference type="AlphaFoldDB" id="A0A915I0R9"/>
<evidence type="ECO:0000313" key="1">
    <source>
        <dbReference type="Proteomes" id="UP000887565"/>
    </source>
</evidence>
<name>A0A915I0R9_ROMCU</name>
<dbReference type="Proteomes" id="UP000887565">
    <property type="component" value="Unplaced"/>
</dbReference>
<accession>A0A915I0R9</accession>
<dbReference type="WBParaSite" id="nRc.2.0.1.t07413-RA">
    <property type="protein sequence ID" value="nRc.2.0.1.t07413-RA"/>
    <property type="gene ID" value="nRc.2.0.1.g07413"/>
</dbReference>
<keyword evidence="1" id="KW-1185">Reference proteome</keyword>
<organism evidence="1 2">
    <name type="scientific">Romanomermis culicivorax</name>
    <name type="common">Nematode worm</name>
    <dbReference type="NCBI Taxonomy" id="13658"/>
    <lineage>
        <taxon>Eukaryota</taxon>
        <taxon>Metazoa</taxon>
        <taxon>Ecdysozoa</taxon>
        <taxon>Nematoda</taxon>
        <taxon>Enoplea</taxon>
        <taxon>Dorylaimia</taxon>
        <taxon>Mermithida</taxon>
        <taxon>Mermithoidea</taxon>
        <taxon>Mermithidae</taxon>
        <taxon>Romanomermis</taxon>
    </lineage>
</organism>